<proteinExistence type="predicted"/>
<dbReference type="GO" id="GO:0016020">
    <property type="term" value="C:membrane"/>
    <property type="evidence" value="ECO:0007669"/>
    <property type="project" value="UniProtKB-SubCell"/>
</dbReference>
<accession>A0A6N7QW32</accession>
<evidence type="ECO:0000256" key="4">
    <source>
        <dbReference type="ARBA" id="ARBA00023136"/>
    </source>
</evidence>
<comment type="caution">
    <text evidence="6">The sequence shown here is derived from an EMBL/GenBank/DDBJ whole genome shotgun (WGS) entry which is preliminary data.</text>
</comment>
<dbReference type="EMBL" id="WJEE01000002">
    <property type="protein sequence ID" value="MRI65171.1"/>
    <property type="molecule type" value="Genomic_DNA"/>
</dbReference>
<evidence type="ECO:0000313" key="7">
    <source>
        <dbReference type="Proteomes" id="UP000435187"/>
    </source>
</evidence>
<feature type="transmembrane region" description="Helical" evidence="5">
    <location>
        <begin position="35"/>
        <end position="54"/>
    </location>
</feature>
<keyword evidence="4 5" id="KW-0472">Membrane</keyword>
<gene>
    <name evidence="6" type="ORF">GH885_02265</name>
</gene>
<dbReference type="Pfam" id="PF04688">
    <property type="entry name" value="Holin_SPP1"/>
    <property type="match status" value="1"/>
</dbReference>
<dbReference type="NCBIfam" id="TIGR01592">
    <property type="entry name" value="holin_SPP1"/>
    <property type="match status" value="1"/>
</dbReference>
<keyword evidence="3 5" id="KW-1133">Transmembrane helix</keyword>
<evidence type="ECO:0000256" key="2">
    <source>
        <dbReference type="ARBA" id="ARBA00022692"/>
    </source>
</evidence>
<dbReference type="InterPro" id="IPR006479">
    <property type="entry name" value="Holin"/>
</dbReference>
<evidence type="ECO:0000256" key="1">
    <source>
        <dbReference type="ARBA" id="ARBA00004370"/>
    </source>
</evidence>
<protein>
    <submittedName>
        <fullName evidence="6">Phage holin</fullName>
    </submittedName>
</protein>
<evidence type="ECO:0000256" key="5">
    <source>
        <dbReference type="SAM" id="Phobius"/>
    </source>
</evidence>
<sequence>MDKKTFIRTAVLVVALINQVLVTTGLNPIPGSEEVWGEVISSAITIGAAVWAWFKNNYVTATGKKQKEVLDRNGLTK</sequence>
<reference evidence="6 7" key="1">
    <citation type="submission" date="2019-10" db="EMBL/GenBank/DDBJ databases">
        <title>Gracilibacillus salitolerans sp. nov., a moderate halophile isolated from a saline soil in northwest China.</title>
        <authorList>
            <person name="Gan L."/>
        </authorList>
    </citation>
    <scope>NUCLEOTIDE SEQUENCE [LARGE SCALE GENOMIC DNA]</scope>
    <source>
        <strain evidence="6 7">TP2-8</strain>
    </source>
</reference>
<keyword evidence="2 5" id="KW-0812">Transmembrane</keyword>
<evidence type="ECO:0000313" key="6">
    <source>
        <dbReference type="EMBL" id="MRI65171.1"/>
    </source>
</evidence>
<keyword evidence="7" id="KW-1185">Reference proteome</keyword>
<name>A0A6N7QW32_9BACI</name>
<organism evidence="6 7">
    <name type="scientific">Gracilibacillus thailandensis</name>
    <dbReference type="NCBI Taxonomy" id="563735"/>
    <lineage>
        <taxon>Bacteria</taxon>
        <taxon>Bacillati</taxon>
        <taxon>Bacillota</taxon>
        <taxon>Bacilli</taxon>
        <taxon>Bacillales</taxon>
        <taxon>Bacillaceae</taxon>
        <taxon>Gracilibacillus</taxon>
    </lineage>
</organism>
<evidence type="ECO:0000256" key="3">
    <source>
        <dbReference type="ARBA" id="ARBA00022989"/>
    </source>
</evidence>
<dbReference type="Proteomes" id="UP000435187">
    <property type="component" value="Unassembled WGS sequence"/>
</dbReference>
<comment type="subcellular location">
    <subcellularLocation>
        <location evidence="1">Membrane</location>
    </subcellularLocation>
</comment>
<dbReference type="RefSeq" id="WP_153834034.1">
    <property type="nucleotide sequence ID" value="NZ_JBHUMW010000107.1"/>
</dbReference>
<feature type="transmembrane region" description="Helical" evidence="5">
    <location>
        <begin position="7"/>
        <end position="29"/>
    </location>
</feature>
<dbReference type="AlphaFoldDB" id="A0A6N7QW32"/>